<dbReference type="EMBL" id="AE005673">
    <property type="protein sequence ID" value="AAK24658.1"/>
    <property type="molecule type" value="Genomic_DNA"/>
</dbReference>
<evidence type="ECO:0000313" key="3">
    <source>
        <dbReference type="Proteomes" id="UP000001816"/>
    </source>
</evidence>
<dbReference type="KEGG" id="ccr:CC_2693"/>
<feature type="region of interest" description="Disordered" evidence="1">
    <location>
        <begin position="1"/>
        <end position="27"/>
    </location>
</feature>
<keyword evidence="3" id="KW-1185">Reference proteome</keyword>
<organism evidence="2 3">
    <name type="scientific">Caulobacter vibrioides (strain ATCC 19089 / CIP 103742 / CB 15)</name>
    <name type="common">Caulobacter crescentus</name>
    <dbReference type="NCBI Taxonomy" id="190650"/>
    <lineage>
        <taxon>Bacteria</taxon>
        <taxon>Pseudomonadati</taxon>
        <taxon>Pseudomonadota</taxon>
        <taxon>Alphaproteobacteria</taxon>
        <taxon>Caulobacterales</taxon>
        <taxon>Caulobacteraceae</taxon>
        <taxon>Caulobacter</taxon>
    </lineage>
</organism>
<proteinExistence type="predicted"/>
<feature type="compositionally biased region" description="Polar residues" evidence="1">
    <location>
        <begin position="1"/>
        <end position="11"/>
    </location>
</feature>
<sequence>MLTPLATSGSTGLDGRRRGKNGAPTEEICSANDIVVSAIDDAGLGLSLQPSRKQLAEPKLD</sequence>
<dbReference type="STRING" id="190650.CC_2693"/>
<dbReference type="Proteomes" id="UP000001816">
    <property type="component" value="Chromosome"/>
</dbReference>
<dbReference type="PIR" id="F87582">
    <property type="entry name" value="F87582"/>
</dbReference>
<accession>Q9A4Y2</accession>
<name>Q9A4Y2_CAUVC</name>
<protein>
    <submittedName>
        <fullName evidence="2">Uncharacterized protein</fullName>
    </submittedName>
</protein>
<reference evidence="2 3" key="1">
    <citation type="journal article" date="2001" name="Proc. Natl. Acad. Sci. U.S.A.">
        <title>Complete genome sequence of Caulobacter crescentus.</title>
        <authorList>
            <person name="Nierman W.C."/>
            <person name="Feldblyum T.V."/>
            <person name="Laub M.T."/>
            <person name="Paulsen I.T."/>
            <person name="Nelson K.E."/>
            <person name="Eisen J.A."/>
            <person name="Heidelberg J.F."/>
            <person name="Alley M.R."/>
            <person name="Ohta N."/>
            <person name="Maddock J.R."/>
            <person name="Potocka I."/>
            <person name="Nelson W.C."/>
            <person name="Newton A."/>
            <person name="Stephens C."/>
            <person name="Phadke N.D."/>
            <person name="Ely B."/>
            <person name="DeBoy R.T."/>
            <person name="Dodson R.J."/>
            <person name="Durkin A.S."/>
            <person name="Gwinn M.L."/>
            <person name="Haft D.H."/>
            <person name="Kolonay J.F."/>
            <person name="Smit J."/>
            <person name="Craven M.B."/>
            <person name="Khouri H."/>
            <person name="Shetty J."/>
            <person name="Berry K."/>
            <person name="Utterback T."/>
            <person name="Tran K."/>
            <person name="Wolf A."/>
            <person name="Vamathevan J."/>
            <person name="Ermolaeva M."/>
            <person name="White O."/>
            <person name="Salzberg S.L."/>
            <person name="Venter J.C."/>
            <person name="Shapiro L."/>
            <person name="Fraser C.M."/>
        </authorList>
    </citation>
    <scope>NUCLEOTIDE SEQUENCE [LARGE SCALE GENOMIC DNA]</scope>
    <source>
        <strain evidence="3">ATCC 19089 / CB15</strain>
    </source>
</reference>
<dbReference type="HOGENOM" id="CLU_2913967_0_0_5"/>
<evidence type="ECO:0000313" key="2">
    <source>
        <dbReference type="EMBL" id="AAK24658.1"/>
    </source>
</evidence>
<dbReference type="EnsemblBacteria" id="AAK24658">
    <property type="protein sequence ID" value="AAK24658"/>
    <property type="gene ID" value="CC_2693"/>
</dbReference>
<gene>
    <name evidence="2" type="ordered locus">CC_2693</name>
</gene>
<dbReference type="AlphaFoldDB" id="Q9A4Y2"/>
<dbReference type="BioCyc" id="CAULO:CC2693-MONOMER"/>
<evidence type="ECO:0000256" key="1">
    <source>
        <dbReference type="SAM" id="MobiDB-lite"/>
    </source>
</evidence>